<dbReference type="Pfam" id="PF05729">
    <property type="entry name" value="NACHT"/>
    <property type="match status" value="1"/>
</dbReference>
<organism evidence="3 4">
    <name type="scientific">Streptomyces asiaticus subsp. ignotus</name>
    <dbReference type="NCBI Taxonomy" id="3098222"/>
    <lineage>
        <taxon>Bacteria</taxon>
        <taxon>Bacillati</taxon>
        <taxon>Actinomycetota</taxon>
        <taxon>Actinomycetes</taxon>
        <taxon>Kitasatosporales</taxon>
        <taxon>Streptomycetaceae</taxon>
        <taxon>Streptomyces</taxon>
        <taxon>Streptomyces violaceusniger group</taxon>
    </lineage>
</organism>
<comment type="caution">
    <text evidence="3">The sequence shown here is derived from an EMBL/GenBank/DDBJ whole genome shotgun (WGS) entry which is preliminary data.</text>
</comment>
<dbReference type="PROSITE" id="PS50837">
    <property type="entry name" value="NACHT"/>
    <property type="match status" value="1"/>
</dbReference>
<sequence length="233" mass="25015">MDHRENVTGVTGVTGGGPIDLRGRFEEIADVLDRVPSGRLVVLGPAGTGKSVLMVRLALDRLARRAPGERIPVILPLATWRPEAEPDLWEWAAELLGTRYASLATSTASARDIARELLRTGRLLPVLDGFDELPAAVRPQALRTLNGTLDRAARRRWPARRTATPAATRPNCWTLTAFPAARPSRRISSTSSCPPPMTRPSPPRARGGTGQPGTHTAGSPSSPATPGPWAPRR</sequence>
<dbReference type="InterPro" id="IPR007111">
    <property type="entry name" value="NACHT_NTPase"/>
</dbReference>
<proteinExistence type="predicted"/>
<dbReference type="RefSeq" id="WP_330806623.1">
    <property type="nucleotide sequence ID" value="NZ_JAZBJO010000002.1"/>
</dbReference>
<feature type="compositionally biased region" description="Pro residues" evidence="1">
    <location>
        <begin position="193"/>
        <end position="203"/>
    </location>
</feature>
<dbReference type="Gene3D" id="3.40.50.300">
    <property type="entry name" value="P-loop containing nucleotide triphosphate hydrolases"/>
    <property type="match status" value="1"/>
</dbReference>
<dbReference type="SUPFAM" id="SSF52540">
    <property type="entry name" value="P-loop containing nucleoside triphosphate hydrolases"/>
    <property type="match status" value="2"/>
</dbReference>
<protein>
    <submittedName>
        <fullName evidence="3">NACHT domain-containing protein</fullName>
    </submittedName>
</protein>
<evidence type="ECO:0000256" key="1">
    <source>
        <dbReference type="SAM" id="MobiDB-lite"/>
    </source>
</evidence>
<feature type="compositionally biased region" description="Pro residues" evidence="1">
    <location>
        <begin position="223"/>
        <end position="233"/>
    </location>
</feature>
<keyword evidence="4" id="KW-1185">Reference proteome</keyword>
<feature type="domain" description="NACHT" evidence="2">
    <location>
        <begin position="38"/>
        <end position="133"/>
    </location>
</feature>
<gene>
    <name evidence="3" type="ORF">V2J94_05500</name>
</gene>
<evidence type="ECO:0000259" key="2">
    <source>
        <dbReference type="PROSITE" id="PS50837"/>
    </source>
</evidence>
<evidence type="ECO:0000313" key="3">
    <source>
        <dbReference type="EMBL" id="MEE4591343.1"/>
    </source>
</evidence>
<name>A0ABU7PQH9_9ACTN</name>
<accession>A0ABU7PQH9</accession>
<evidence type="ECO:0000313" key="4">
    <source>
        <dbReference type="Proteomes" id="UP001354709"/>
    </source>
</evidence>
<feature type="region of interest" description="Disordered" evidence="1">
    <location>
        <begin position="180"/>
        <end position="233"/>
    </location>
</feature>
<dbReference type="Proteomes" id="UP001354709">
    <property type="component" value="Unassembled WGS sequence"/>
</dbReference>
<dbReference type="InterPro" id="IPR027417">
    <property type="entry name" value="P-loop_NTPase"/>
</dbReference>
<dbReference type="EMBL" id="JAZBJO010000002">
    <property type="protein sequence ID" value="MEE4591343.1"/>
    <property type="molecule type" value="Genomic_DNA"/>
</dbReference>
<reference evidence="3 4" key="1">
    <citation type="submission" date="2023-11" db="EMBL/GenBank/DDBJ databases">
        <title>30 novel species of actinomycetes from the DSMZ collection.</title>
        <authorList>
            <person name="Nouioui I."/>
        </authorList>
    </citation>
    <scope>NUCLEOTIDE SEQUENCE [LARGE SCALE GENOMIC DNA]</scope>
    <source>
        <strain evidence="3 4">DSM 41524</strain>
    </source>
</reference>